<evidence type="ECO:0008006" key="4">
    <source>
        <dbReference type="Google" id="ProtNLM"/>
    </source>
</evidence>
<dbReference type="PANTHER" id="PTHR12303:SF11">
    <property type="entry name" value="AER338CP"/>
    <property type="match status" value="1"/>
</dbReference>
<gene>
    <name evidence="2" type="ORF">QCA50_015883</name>
</gene>
<protein>
    <recommendedName>
        <fullName evidence="4">N2227-domain-containing protein</fullName>
    </recommendedName>
</protein>
<evidence type="ECO:0000313" key="2">
    <source>
        <dbReference type="EMBL" id="KAK7681046.1"/>
    </source>
</evidence>
<dbReference type="GO" id="GO:0008757">
    <property type="term" value="F:S-adenosylmethionine-dependent methyltransferase activity"/>
    <property type="evidence" value="ECO:0007669"/>
    <property type="project" value="InterPro"/>
</dbReference>
<feature type="transmembrane region" description="Helical" evidence="1">
    <location>
        <begin position="15"/>
        <end position="35"/>
    </location>
</feature>
<reference evidence="2 3" key="1">
    <citation type="submission" date="2022-09" db="EMBL/GenBank/DDBJ databases">
        <authorList>
            <person name="Palmer J.M."/>
        </authorList>
    </citation>
    <scope>NUCLEOTIDE SEQUENCE [LARGE SCALE GENOMIC DNA]</scope>
    <source>
        <strain evidence="2 3">DSM 7382</strain>
    </source>
</reference>
<evidence type="ECO:0000256" key="1">
    <source>
        <dbReference type="SAM" id="Phobius"/>
    </source>
</evidence>
<proteinExistence type="predicted"/>
<organism evidence="2 3">
    <name type="scientific">Cerrena zonata</name>
    <dbReference type="NCBI Taxonomy" id="2478898"/>
    <lineage>
        <taxon>Eukaryota</taxon>
        <taxon>Fungi</taxon>
        <taxon>Dikarya</taxon>
        <taxon>Basidiomycota</taxon>
        <taxon>Agaricomycotina</taxon>
        <taxon>Agaricomycetes</taxon>
        <taxon>Polyporales</taxon>
        <taxon>Cerrenaceae</taxon>
        <taxon>Cerrena</taxon>
    </lineage>
</organism>
<keyword evidence="1" id="KW-1133">Transmembrane helix</keyword>
<dbReference type="InterPro" id="IPR029063">
    <property type="entry name" value="SAM-dependent_MTases_sf"/>
</dbReference>
<dbReference type="InterPro" id="IPR012901">
    <property type="entry name" value="CARME"/>
</dbReference>
<dbReference type="SMART" id="SM01296">
    <property type="entry name" value="N2227"/>
    <property type="match status" value="1"/>
</dbReference>
<keyword evidence="3" id="KW-1185">Reference proteome</keyword>
<dbReference type="Proteomes" id="UP001385951">
    <property type="component" value="Unassembled WGS sequence"/>
</dbReference>
<dbReference type="PANTHER" id="PTHR12303">
    <property type="entry name" value="CARNOSINE N-METHYLTRANSFERASE"/>
    <property type="match status" value="1"/>
</dbReference>
<accession>A0AAW0FUQ0</accession>
<keyword evidence="1" id="KW-0472">Membrane</keyword>
<dbReference type="AlphaFoldDB" id="A0AAW0FUQ0"/>
<name>A0AAW0FUQ0_9APHY</name>
<keyword evidence="1" id="KW-0812">Transmembrane</keyword>
<sequence>MPVQLGKAPISDKDLVIAAIVGSTLTFLLLTFLYYPKKSQVPLAVSLFIATNMLSRAKIFGRLYDKLTQPSLKLPSLQGGNYHRFAQLNQLSQVELLTAIKSLQSYATNSKKSNDRRKKLFKLMSWRQQKLCQDVGYLQKLNKIDQSINSNQKILNQIAESAIDVYGLSFRDFELLKNSSSSNVSSSNYRVVETLGHYVRDWSLSTELSPLLAYINSQLSSVIPRNHSNTCIIIPGSGLGRLAHEVAKSNDWGAVHAVEYSGLMHICNEFIYNNKSNLELFPHIHSCSNFTSTKSQFRPISIDSNVAKPANLHLHHQDFRYFQIPNLDQFDTVVIVSAFFIDTAENLIDYFDTINHLTTPSRNNKNLKKGFWINIGPLKYGSAAQAELNSEEITKIRKKIGWNDLHHDVTLNNKETPLSAVFSQQPSYSSTDTGPGPTGVLFAFYRTPSIHQ</sequence>
<dbReference type="Pfam" id="PF07942">
    <property type="entry name" value="CARME"/>
    <property type="match status" value="1"/>
</dbReference>
<evidence type="ECO:0000313" key="3">
    <source>
        <dbReference type="Proteomes" id="UP001385951"/>
    </source>
</evidence>
<dbReference type="EMBL" id="JASBNA010000044">
    <property type="protein sequence ID" value="KAK7681046.1"/>
    <property type="molecule type" value="Genomic_DNA"/>
</dbReference>
<dbReference type="SUPFAM" id="SSF53335">
    <property type="entry name" value="S-adenosyl-L-methionine-dependent methyltransferases"/>
    <property type="match status" value="1"/>
</dbReference>
<comment type="caution">
    <text evidence="2">The sequence shown here is derived from an EMBL/GenBank/DDBJ whole genome shotgun (WGS) entry which is preliminary data.</text>
</comment>
<feature type="transmembrane region" description="Helical" evidence="1">
    <location>
        <begin position="41"/>
        <end position="59"/>
    </location>
</feature>